<keyword evidence="1" id="KW-0812">Transmembrane</keyword>
<dbReference type="EMBL" id="QGKX02001621">
    <property type="protein sequence ID" value="KAF3502735.1"/>
    <property type="molecule type" value="Genomic_DNA"/>
</dbReference>
<evidence type="ECO:0000313" key="3">
    <source>
        <dbReference type="Proteomes" id="UP000712600"/>
    </source>
</evidence>
<dbReference type="Proteomes" id="UP000712600">
    <property type="component" value="Unassembled WGS sequence"/>
</dbReference>
<protein>
    <submittedName>
        <fullName evidence="2">Uncharacterized protein</fullName>
    </submittedName>
</protein>
<evidence type="ECO:0000313" key="2">
    <source>
        <dbReference type="EMBL" id="KAF3502735.1"/>
    </source>
</evidence>
<evidence type="ECO:0000256" key="1">
    <source>
        <dbReference type="SAM" id="Phobius"/>
    </source>
</evidence>
<feature type="transmembrane region" description="Helical" evidence="1">
    <location>
        <begin position="47"/>
        <end position="66"/>
    </location>
</feature>
<gene>
    <name evidence="2" type="ORF">F2Q69_00044694</name>
</gene>
<feature type="transmembrane region" description="Helical" evidence="1">
    <location>
        <begin position="7"/>
        <end position="27"/>
    </location>
</feature>
<proteinExistence type="predicted"/>
<organism evidence="2 3">
    <name type="scientific">Brassica cretica</name>
    <name type="common">Mustard</name>
    <dbReference type="NCBI Taxonomy" id="69181"/>
    <lineage>
        <taxon>Eukaryota</taxon>
        <taxon>Viridiplantae</taxon>
        <taxon>Streptophyta</taxon>
        <taxon>Embryophyta</taxon>
        <taxon>Tracheophyta</taxon>
        <taxon>Spermatophyta</taxon>
        <taxon>Magnoliopsida</taxon>
        <taxon>eudicotyledons</taxon>
        <taxon>Gunneridae</taxon>
        <taxon>Pentapetalae</taxon>
        <taxon>rosids</taxon>
        <taxon>malvids</taxon>
        <taxon>Brassicales</taxon>
        <taxon>Brassicaceae</taxon>
        <taxon>Brassiceae</taxon>
        <taxon>Brassica</taxon>
    </lineage>
</organism>
<name>A0A8S9NGJ5_BRACR</name>
<keyword evidence="1" id="KW-1133">Transmembrane helix</keyword>
<accession>A0A8S9NGJ5</accession>
<sequence>MALEWVVLGYAEAAEAVMVILLMMPGLDVRYSTSVTPSPLVDHEVPGNASPLLFYLIIYCVTNLVVGMDRAA</sequence>
<reference evidence="2" key="1">
    <citation type="submission" date="2019-12" db="EMBL/GenBank/DDBJ databases">
        <title>Genome sequencing and annotation of Brassica cretica.</title>
        <authorList>
            <person name="Studholme D.J."/>
            <person name="Sarris P."/>
        </authorList>
    </citation>
    <scope>NUCLEOTIDE SEQUENCE</scope>
    <source>
        <strain evidence="2">PFS-109/04</strain>
        <tissue evidence="2">Leaf</tissue>
    </source>
</reference>
<keyword evidence="1" id="KW-0472">Membrane</keyword>
<dbReference type="AlphaFoldDB" id="A0A8S9NGJ5"/>
<comment type="caution">
    <text evidence="2">The sequence shown here is derived from an EMBL/GenBank/DDBJ whole genome shotgun (WGS) entry which is preliminary data.</text>
</comment>